<dbReference type="EMBL" id="JANKHO010002167">
    <property type="protein sequence ID" value="KAJ3494172.1"/>
    <property type="molecule type" value="Genomic_DNA"/>
</dbReference>
<protein>
    <recommendedName>
        <fullName evidence="1">Glycosyltransferase family 18 catalytic domain-containing protein</fullName>
    </recommendedName>
</protein>
<reference evidence="2" key="1">
    <citation type="submission" date="2022-07" db="EMBL/GenBank/DDBJ databases">
        <title>Genome Sequence of Agrocybe chaxingu.</title>
        <authorList>
            <person name="Buettner E."/>
        </authorList>
    </citation>
    <scope>NUCLEOTIDE SEQUENCE</scope>
    <source>
        <strain evidence="2">MP-N11</strain>
    </source>
</reference>
<dbReference type="Pfam" id="PF15024">
    <property type="entry name" value="Glyco_transf_18"/>
    <property type="match status" value="1"/>
</dbReference>
<accession>A0A9W8JPY0</accession>
<name>A0A9W8JPY0_9AGAR</name>
<evidence type="ECO:0000259" key="1">
    <source>
        <dbReference type="Pfam" id="PF15024"/>
    </source>
</evidence>
<proteinExistence type="predicted"/>
<organism evidence="2 3">
    <name type="scientific">Agrocybe chaxingu</name>
    <dbReference type="NCBI Taxonomy" id="84603"/>
    <lineage>
        <taxon>Eukaryota</taxon>
        <taxon>Fungi</taxon>
        <taxon>Dikarya</taxon>
        <taxon>Basidiomycota</taxon>
        <taxon>Agaricomycotina</taxon>
        <taxon>Agaricomycetes</taxon>
        <taxon>Agaricomycetidae</taxon>
        <taxon>Agaricales</taxon>
        <taxon>Agaricineae</taxon>
        <taxon>Strophariaceae</taxon>
        <taxon>Agrocybe</taxon>
    </lineage>
</organism>
<dbReference type="Proteomes" id="UP001148786">
    <property type="component" value="Unassembled WGS sequence"/>
</dbReference>
<comment type="caution">
    <text evidence="2">The sequence shown here is derived from an EMBL/GenBank/DDBJ whole genome shotgun (WGS) entry which is preliminary data.</text>
</comment>
<evidence type="ECO:0000313" key="2">
    <source>
        <dbReference type="EMBL" id="KAJ3494172.1"/>
    </source>
</evidence>
<gene>
    <name evidence="2" type="ORF">NLJ89_g10863</name>
</gene>
<dbReference type="OrthoDB" id="2113294at2759"/>
<dbReference type="GO" id="GO:0030144">
    <property type="term" value="F:alpha-1,6-mannosylglycoprotein 6-beta-N-acetylglucosaminyltransferase activity"/>
    <property type="evidence" value="ECO:0007669"/>
    <property type="project" value="InterPro"/>
</dbReference>
<sequence length="470" mass="53932">MKTLLFDPFTKKILFLVATAFSVYITLANISRGFQQGFRASKTTLGDERSFEVYQGVPAHLAAIFPPPDPVRKDYHEWNAQTLRELHFCMALNNCGPNQGKVALLAAHWFEEAIVRGWRGGEGVWAVSVHKHLRALGYTTLFSNSFDEALRQYRMFPDLVKVVIRNKAGECHSDPKCVKGPENPSGIPAWKIFDLEYFVSYGLHYHASLMKGKWILSANPDNKDPSPIQYIGYSLEDECRQREPVRLAHRRHRGWLLMKQLTYAYDSSFAWNRSYFSLAHHSPELRGLTFTGGWIVNQHYQWKPEVQGTMEDIEDRANGVLNIGKLDPRQFIEAVSMSKVMVGMGNPWWSPSPYGALCLGVPFVNPIRNWDRKDPWNKAKWHTQHPSLDRYNPPYVYHVHAGDYEGFIKAIKAASTTEIPSFIPTHMTELAVRERVRNLMETDWKTEAAKLLEERLEEVKAGGKAFTFEL</sequence>
<feature type="domain" description="Glycosyltransferase family 18 catalytic" evidence="1">
    <location>
        <begin position="308"/>
        <end position="442"/>
    </location>
</feature>
<keyword evidence="3" id="KW-1185">Reference proteome</keyword>
<evidence type="ECO:0000313" key="3">
    <source>
        <dbReference type="Proteomes" id="UP001148786"/>
    </source>
</evidence>
<dbReference type="AlphaFoldDB" id="A0A9W8JPY0"/>
<dbReference type="InterPro" id="IPR026116">
    <property type="entry name" value="GT18_cat"/>
</dbReference>